<comment type="caution">
    <text evidence="1">The sequence shown here is derived from an EMBL/GenBank/DDBJ whole genome shotgun (WGS) entry which is preliminary data.</text>
</comment>
<sequence>MTLTNRQFDEIQYLAEEIEQGDNFDADVRLFARLSKALEQDIYDQVFDVQVLRVLSKLKPIKAEEEKRTIWNTVLPKSSFGMYDRYQRKEHFREQVRDSAAIFARIQDLLSEDLV</sequence>
<evidence type="ECO:0000313" key="2">
    <source>
        <dbReference type="Proteomes" id="UP000223913"/>
    </source>
</evidence>
<dbReference type="EMBL" id="PDUD01000011">
    <property type="protein sequence ID" value="PHN07158.1"/>
    <property type="molecule type" value="Genomic_DNA"/>
</dbReference>
<dbReference type="AlphaFoldDB" id="A0A2D0NFG7"/>
<proteinExistence type="predicted"/>
<accession>A0A2D0NFG7</accession>
<evidence type="ECO:0000313" key="1">
    <source>
        <dbReference type="EMBL" id="PHN07158.1"/>
    </source>
</evidence>
<name>A0A2D0NFG7_FLAN2</name>
<gene>
    <name evidence="1" type="ORF">CRP01_08000</name>
</gene>
<dbReference type="Proteomes" id="UP000223913">
    <property type="component" value="Unassembled WGS sequence"/>
</dbReference>
<organism evidence="1 2">
    <name type="scientific">Flavilitoribacter nigricans (strain ATCC 23147 / DSM 23189 / NBRC 102662 / NCIMB 1420 / SS-2)</name>
    <name type="common">Lewinella nigricans</name>
    <dbReference type="NCBI Taxonomy" id="1122177"/>
    <lineage>
        <taxon>Bacteria</taxon>
        <taxon>Pseudomonadati</taxon>
        <taxon>Bacteroidota</taxon>
        <taxon>Saprospiria</taxon>
        <taxon>Saprospirales</taxon>
        <taxon>Lewinellaceae</taxon>
        <taxon>Flavilitoribacter</taxon>
    </lineage>
</organism>
<reference evidence="1 2" key="1">
    <citation type="submission" date="2017-10" db="EMBL/GenBank/DDBJ databases">
        <title>The draft genome sequence of Lewinella nigricans NBRC 102662.</title>
        <authorList>
            <person name="Wang K."/>
        </authorList>
    </citation>
    <scope>NUCLEOTIDE SEQUENCE [LARGE SCALE GENOMIC DNA]</scope>
    <source>
        <strain evidence="1 2">NBRC 102662</strain>
    </source>
</reference>
<dbReference type="RefSeq" id="WP_099149493.1">
    <property type="nucleotide sequence ID" value="NZ_PDUD01000011.1"/>
</dbReference>
<protein>
    <submittedName>
        <fullName evidence="1">Uncharacterized protein</fullName>
    </submittedName>
</protein>
<keyword evidence="2" id="KW-1185">Reference proteome</keyword>